<dbReference type="Proteomes" id="UP000009881">
    <property type="component" value="Unassembled WGS sequence"/>
</dbReference>
<comment type="caution">
    <text evidence="2">The sequence shown here is derived from an EMBL/GenBank/DDBJ whole genome shotgun (WGS) entry which is preliminary data.</text>
</comment>
<reference evidence="2 3" key="1">
    <citation type="journal article" date="2013" name="Genome Announc.">
        <title>Draft Genome Sequence of an Alphaproteobacterium, Caenispirillum salinarum AK4(T), Isolated from a Solar Saltern.</title>
        <authorList>
            <person name="Khatri I."/>
            <person name="Singh A."/>
            <person name="Korpole S."/>
            <person name="Pinnaka A.K."/>
            <person name="Subramanian S."/>
        </authorList>
    </citation>
    <scope>NUCLEOTIDE SEQUENCE [LARGE SCALE GENOMIC DNA]</scope>
    <source>
        <strain evidence="2 3">AK4</strain>
    </source>
</reference>
<evidence type="ECO:0000313" key="3">
    <source>
        <dbReference type="Proteomes" id="UP000009881"/>
    </source>
</evidence>
<proteinExistence type="predicted"/>
<dbReference type="STRING" id="1238182.C882_3369"/>
<dbReference type="RefSeq" id="WP_009542989.1">
    <property type="nucleotide sequence ID" value="NZ_ANHY01000046.1"/>
</dbReference>
<feature type="signal peptide" evidence="1">
    <location>
        <begin position="1"/>
        <end position="23"/>
    </location>
</feature>
<dbReference type="EMBL" id="ANHY01000046">
    <property type="protein sequence ID" value="EKV25954.1"/>
    <property type="molecule type" value="Genomic_DNA"/>
</dbReference>
<protein>
    <recommendedName>
        <fullName evidence="4">Secreted protein</fullName>
    </recommendedName>
</protein>
<evidence type="ECO:0000313" key="2">
    <source>
        <dbReference type="EMBL" id="EKV25954.1"/>
    </source>
</evidence>
<feature type="chain" id="PRO_5003930944" description="Secreted protein" evidence="1">
    <location>
        <begin position="24"/>
        <end position="157"/>
    </location>
</feature>
<keyword evidence="1" id="KW-0732">Signal</keyword>
<evidence type="ECO:0000256" key="1">
    <source>
        <dbReference type="SAM" id="SignalP"/>
    </source>
</evidence>
<name>K9GMN3_9PROT</name>
<gene>
    <name evidence="2" type="ORF">C882_3369</name>
</gene>
<accession>K9GMN3</accession>
<evidence type="ECO:0008006" key="4">
    <source>
        <dbReference type="Google" id="ProtNLM"/>
    </source>
</evidence>
<sequence length="157" mass="15995">MTLRRTFLAAVATSVLFAGPALADGLHKGGLPLVSNTNTVQMQNTAAGIGNHAHQAAQVTQQGPMTGWSHGAASSYKSPYKGKVSPYPGKAYTPTVNVNTTVGTNVAAGIGNTANQFLGVSQQGNPGVTSGFNAVDASNLAAGLFNKADQQVLVNQQ</sequence>
<keyword evidence="3" id="KW-1185">Reference proteome</keyword>
<organism evidence="2 3">
    <name type="scientific">Caenispirillum salinarum AK4</name>
    <dbReference type="NCBI Taxonomy" id="1238182"/>
    <lineage>
        <taxon>Bacteria</taxon>
        <taxon>Pseudomonadati</taxon>
        <taxon>Pseudomonadota</taxon>
        <taxon>Alphaproteobacteria</taxon>
        <taxon>Rhodospirillales</taxon>
        <taxon>Novispirillaceae</taxon>
        <taxon>Caenispirillum</taxon>
    </lineage>
</organism>
<dbReference type="AlphaFoldDB" id="K9GMN3"/>